<dbReference type="Gene3D" id="1.25.40.10">
    <property type="entry name" value="Tetratricopeptide repeat domain"/>
    <property type="match status" value="1"/>
</dbReference>
<feature type="compositionally biased region" description="Basic residues" evidence="1">
    <location>
        <begin position="100"/>
        <end position="109"/>
    </location>
</feature>
<dbReference type="Pfam" id="PF08238">
    <property type="entry name" value="Sel1"/>
    <property type="match status" value="2"/>
</dbReference>
<feature type="region of interest" description="Disordered" evidence="1">
    <location>
        <begin position="419"/>
        <end position="460"/>
    </location>
</feature>
<dbReference type="OrthoDB" id="515688at2759"/>
<evidence type="ECO:0000313" key="4">
    <source>
        <dbReference type="Proteomes" id="UP000239649"/>
    </source>
</evidence>
<dbReference type="EMBL" id="LHPF02000054">
    <property type="protein sequence ID" value="PSC67554.1"/>
    <property type="molecule type" value="Genomic_DNA"/>
</dbReference>
<feature type="region of interest" description="Disordered" evidence="1">
    <location>
        <begin position="100"/>
        <end position="145"/>
    </location>
</feature>
<feature type="compositionally biased region" description="Low complexity" evidence="1">
    <location>
        <begin position="199"/>
        <end position="215"/>
    </location>
</feature>
<feature type="region of interest" description="Disordered" evidence="1">
    <location>
        <begin position="288"/>
        <end position="331"/>
    </location>
</feature>
<dbReference type="SMART" id="SM00671">
    <property type="entry name" value="SEL1"/>
    <property type="match status" value="2"/>
</dbReference>
<feature type="compositionally biased region" description="Basic and acidic residues" evidence="1">
    <location>
        <begin position="253"/>
        <end position="262"/>
    </location>
</feature>
<dbReference type="AlphaFoldDB" id="A0A2P6V0H8"/>
<dbReference type="Proteomes" id="UP000239649">
    <property type="component" value="Unassembled WGS sequence"/>
</dbReference>
<reference evidence="3 4" key="1">
    <citation type="journal article" date="2018" name="Plant J.">
        <title>Genome sequences of Chlorella sorokiniana UTEX 1602 and Micractinium conductrix SAG 241.80: implications to maltose excretion by a green alga.</title>
        <authorList>
            <person name="Arriola M.B."/>
            <person name="Velmurugan N."/>
            <person name="Zhang Y."/>
            <person name="Plunkett M.H."/>
            <person name="Hondzo H."/>
            <person name="Barney B.M."/>
        </authorList>
    </citation>
    <scope>NUCLEOTIDE SEQUENCE [LARGE SCALE GENOMIC DNA]</scope>
    <source>
        <strain evidence="3 4">SAG 241.80</strain>
    </source>
</reference>
<dbReference type="STRING" id="554055.A0A2P6V0H8"/>
<feature type="chain" id="PRO_5015145089" description="F-box domain-containing protein" evidence="2">
    <location>
        <begin position="17"/>
        <end position="688"/>
    </location>
</feature>
<dbReference type="SUPFAM" id="SSF81383">
    <property type="entry name" value="F-box domain"/>
    <property type="match status" value="1"/>
</dbReference>
<dbReference type="InterPro" id="IPR006597">
    <property type="entry name" value="Sel1-like"/>
</dbReference>
<feature type="compositionally biased region" description="Low complexity" evidence="1">
    <location>
        <begin position="438"/>
        <end position="458"/>
    </location>
</feature>
<feature type="signal peptide" evidence="2">
    <location>
        <begin position="1"/>
        <end position="16"/>
    </location>
</feature>
<evidence type="ECO:0000256" key="2">
    <source>
        <dbReference type="SAM" id="SignalP"/>
    </source>
</evidence>
<dbReference type="InterPro" id="IPR036047">
    <property type="entry name" value="F-box-like_dom_sf"/>
</dbReference>
<sequence>MARCLLLPSLPLAGEAFYEAPAGLTPEELLEQACPYEAALASGGRMLWGGAHCGLASHNALASSLAHLQVCGDAVVVLPPAASAATALLERVELLAAKHHPQQRYRRNHPHDVPVNAAGEGSSSSSRSSGGGSSTPQPTTHKRRQEKQLLLHNLLRRSRLDGAVVEGQVGLGNSETATSLANEAAAAAAAAAGQPSVAAGEPAAVPSAPPAAALPAAPPTPRAQPRPHSAADWGQQERAAACQRLHERRQRARGQEQPHHEAAAFGGEPRQALLWTIAGRATSLSWQGGQAGAAPAAPAASHHAAPAAPAVAQQPERAEAAPPPGLAAAGAGGGVPYPQAVPALATAPALPPHPPARQRASLDCSPWSDLPSEMLAAVLAAAGHSPHTARAASQVCRGWREGLGQERATLQLLRFTRLTPQPPAAGGSASGSSGSGRDGTASSSAGSGSSGSDSSSSSIGPRLPWLVERATKAGNVAATVTAARHLEGRLQQRQGPGAGASAAGTSAAAAATWYAYGGGPAAAGAGGAPDRVVRAGRSCGSEAEVERAWARAAKLGHPEGQWRVGYWHYKGLMGLPHDGEEALLQLSRCARQLSAVVAASEAAAVGAGGDADADGAAPAVRLPPLMSAAECRAILAQAAHILGYIFLDGEGTKSDLAAAIRWFKEAERHGCQEAGRVLGSLFNTGIYA</sequence>
<evidence type="ECO:0000313" key="3">
    <source>
        <dbReference type="EMBL" id="PSC67554.1"/>
    </source>
</evidence>
<feature type="region of interest" description="Disordered" evidence="1">
    <location>
        <begin position="199"/>
        <end position="268"/>
    </location>
</feature>
<name>A0A2P6V0H8_9CHLO</name>
<dbReference type="InterPro" id="IPR011990">
    <property type="entry name" value="TPR-like_helical_dom_sf"/>
</dbReference>
<organism evidence="3 4">
    <name type="scientific">Micractinium conductrix</name>
    <dbReference type="NCBI Taxonomy" id="554055"/>
    <lineage>
        <taxon>Eukaryota</taxon>
        <taxon>Viridiplantae</taxon>
        <taxon>Chlorophyta</taxon>
        <taxon>core chlorophytes</taxon>
        <taxon>Trebouxiophyceae</taxon>
        <taxon>Chlorellales</taxon>
        <taxon>Chlorellaceae</taxon>
        <taxon>Chlorella clade</taxon>
        <taxon>Micractinium</taxon>
    </lineage>
</organism>
<protein>
    <recommendedName>
        <fullName evidence="5">F-box domain-containing protein</fullName>
    </recommendedName>
</protein>
<evidence type="ECO:0000256" key="1">
    <source>
        <dbReference type="SAM" id="MobiDB-lite"/>
    </source>
</evidence>
<dbReference type="SUPFAM" id="SSF81901">
    <property type="entry name" value="HCP-like"/>
    <property type="match status" value="1"/>
</dbReference>
<keyword evidence="4" id="KW-1185">Reference proteome</keyword>
<feature type="compositionally biased region" description="Low complexity" evidence="1">
    <location>
        <begin position="292"/>
        <end position="315"/>
    </location>
</feature>
<gene>
    <name evidence="3" type="ORF">C2E20_8786</name>
</gene>
<keyword evidence="2" id="KW-0732">Signal</keyword>
<comment type="caution">
    <text evidence="3">The sequence shown here is derived from an EMBL/GenBank/DDBJ whole genome shotgun (WGS) entry which is preliminary data.</text>
</comment>
<accession>A0A2P6V0H8</accession>
<evidence type="ECO:0008006" key="5">
    <source>
        <dbReference type="Google" id="ProtNLM"/>
    </source>
</evidence>
<proteinExistence type="predicted"/>